<dbReference type="PANTHER" id="PTHR37283:SF1">
    <property type="entry name" value="PH DOMAIN-CONTAINING PROTEIN YHR131C"/>
    <property type="match status" value="1"/>
</dbReference>
<dbReference type="AlphaFoldDB" id="A0AAW0S0F9"/>
<proteinExistence type="predicted"/>
<dbReference type="SMART" id="SM00233">
    <property type="entry name" value="PH"/>
    <property type="match status" value="1"/>
</dbReference>
<dbReference type="SUPFAM" id="SSF50729">
    <property type="entry name" value="PH domain-like"/>
    <property type="match status" value="1"/>
</dbReference>
<comment type="caution">
    <text evidence="3">The sequence shown here is derived from an EMBL/GenBank/DDBJ whole genome shotgun (WGS) entry which is preliminary data.</text>
</comment>
<evidence type="ECO:0000256" key="1">
    <source>
        <dbReference type="SAM" id="MobiDB-lite"/>
    </source>
</evidence>
<accession>A0AAW0S0F9</accession>
<feature type="region of interest" description="Disordered" evidence="1">
    <location>
        <begin position="1"/>
        <end position="32"/>
    </location>
</feature>
<feature type="region of interest" description="Disordered" evidence="1">
    <location>
        <begin position="46"/>
        <end position="71"/>
    </location>
</feature>
<feature type="compositionally biased region" description="Basic and acidic residues" evidence="1">
    <location>
        <begin position="321"/>
        <end position="330"/>
    </location>
</feature>
<feature type="region of interest" description="Disordered" evidence="1">
    <location>
        <begin position="268"/>
        <end position="354"/>
    </location>
</feature>
<dbReference type="Gene3D" id="2.30.29.30">
    <property type="entry name" value="Pleckstrin-homology domain (PH domain)/Phosphotyrosine-binding domain (PTB)"/>
    <property type="match status" value="1"/>
</dbReference>
<feature type="compositionally biased region" description="Basic and acidic residues" evidence="1">
    <location>
        <begin position="303"/>
        <end position="313"/>
    </location>
</feature>
<reference evidence="3 4" key="1">
    <citation type="submission" date="2020-02" db="EMBL/GenBank/DDBJ databases">
        <title>Comparative genomics of the hypocrealean fungal genus Beauvera.</title>
        <authorList>
            <person name="Showalter D.N."/>
            <person name="Bushley K.E."/>
            <person name="Rehner S.A."/>
        </authorList>
    </citation>
    <scope>NUCLEOTIDE SEQUENCE [LARGE SCALE GENOMIC DNA]</scope>
    <source>
        <strain evidence="3 4">ARSEF4384</strain>
    </source>
</reference>
<dbReference type="EMBL" id="JAAHCF010000109">
    <property type="protein sequence ID" value="KAK8148064.1"/>
    <property type="molecule type" value="Genomic_DNA"/>
</dbReference>
<feature type="domain" description="PH" evidence="2">
    <location>
        <begin position="96"/>
        <end position="238"/>
    </location>
</feature>
<dbReference type="InterPro" id="IPR011993">
    <property type="entry name" value="PH-like_dom_sf"/>
</dbReference>
<evidence type="ECO:0000313" key="3">
    <source>
        <dbReference type="EMBL" id="KAK8148064.1"/>
    </source>
</evidence>
<evidence type="ECO:0000313" key="4">
    <source>
        <dbReference type="Proteomes" id="UP001397290"/>
    </source>
</evidence>
<dbReference type="Proteomes" id="UP001397290">
    <property type="component" value="Unassembled WGS sequence"/>
</dbReference>
<dbReference type="PANTHER" id="PTHR37283">
    <property type="entry name" value="PH DOMAIN-CONTAINING PROTEIN YHR131C"/>
    <property type="match status" value="1"/>
</dbReference>
<name>A0AAW0S0F9_9HYPO</name>
<gene>
    <name evidence="3" type="ORF">G3M48_000476</name>
</gene>
<organism evidence="3 4">
    <name type="scientific">Beauveria asiatica</name>
    <dbReference type="NCBI Taxonomy" id="1069075"/>
    <lineage>
        <taxon>Eukaryota</taxon>
        <taxon>Fungi</taxon>
        <taxon>Dikarya</taxon>
        <taxon>Ascomycota</taxon>
        <taxon>Pezizomycotina</taxon>
        <taxon>Sordariomycetes</taxon>
        <taxon>Hypocreomycetidae</taxon>
        <taxon>Hypocreales</taxon>
        <taxon>Cordycipitaceae</taxon>
        <taxon>Beauveria</taxon>
    </lineage>
</organism>
<feature type="compositionally biased region" description="Acidic residues" evidence="1">
    <location>
        <begin position="338"/>
        <end position="347"/>
    </location>
</feature>
<sequence length="453" mass="51432">MPDPNTMDEPQEPPAEDSHASRQGSPPLGRRLSIDEDLFYHRIMSAPPRRSSLPPPYLPSKSPLQDAAESAQGNVMIQSSSAAGNAPDELPGYSNSVFLEGIFSKKHEIENTTKRAEDRRWHNAFVVLHGTALHVYHVKKDWGWGKTRDGPSICPDNPPWVKKSKLEKTYSLLHADAGIAADYKKCVALLNILNQPANIMLRRRYVIRIRAETDQFLLSCIELGTFVKWLEALFAAIDIAAPIDEREFPRDMSIPRVQRIRWFRGQSPVRMPSPARTQDFEEPLQPTTSAGRRNSSPRRLRSPTRDQEPEILSRDATSGFSRHDIEHEVEPAQNAIDSDSEESESEDGGVVGRGHRLVHRLSTTSYHNTSIDPFSGKWFPEHKWSEAHDMLYAKLCYSNLLFRSPRRSNYIISKGKQWFVDWATGRMVRVLPPAYGEDVCGPWQAVHTENPRI</sequence>
<protein>
    <recommendedName>
        <fullName evidence="2">PH domain-containing protein</fullName>
    </recommendedName>
</protein>
<dbReference type="InterPro" id="IPR001849">
    <property type="entry name" value="PH_domain"/>
</dbReference>
<evidence type="ECO:0000259" key="2">
    <source>
        <dbReference type="PROSITE" id="PS50003"/>
    </source>
</evidence>
<dbReference type="PROSITE" id="PS50003">
    <property type="entry name" value="PH_DOMAIN"/>
    <property type="match status" value="1"/>
</dbReference>
<keyword evidence="4" id="KW-1185">Reference proteome</keyword>